<evidence type="ECO:0000313" key="3">
    <source>
        <dbReference type="EMBL" id="MDR5651063.1"/>
    </source>
</evidence>
<feature type="signal peptide" evidence="1">
    <location>
        <begin position="1"/>
        <end position="26"/>
    </location>
</feature>
<keyword evidence="1" id="KW-0732">Signal</keyword>
<feature type="domain" description="Fe/B12 periplasmic-binding" evidence="2">
    <location>
        <begin position="36"/>
        <end position="345"/>
    </location>
</feature>
<dbReference type="SUPFAM" id="SSF53807">
    <property type="entry name" value="Helical backbone' metal receptor"/>
    <property type="match status" value="1"/>
</dbReference>
<protein>
    <submittedName>
        <fullName evidence="3">ABC transporter substrate-binding protein</fullName>
    </submittedName>
</protein>
<reference evidence="3 4" key="1">
    <citation type="submission" date="2023-09" db="EMBL/GenBank/DDBJ databases">
        <title>Xinfangfangia sedmenti sp. nov., isolated the sedment.</title>
        <authorList>
            <person name="Xu L."/>
        </authorList>
    </citation>
    <scope>NUCLEOTIDE SEQUENCE [LARGE SCALE GENOMIC DNA]</scope>
    <source>
        <strain evidence="3 4">LG-4</strain>
    </source>
</reference>
<comment type="caution">
    <text evidence="3">The sequence shown here is derived from an EMBL/GenBank/DDBJ whole genome shotgun (WGS) entry which is preliminary data.</text>
</comment>
<evidence type="ECO:0000313" key="4">
    <source>
        <dbReference type="Proteomes" id="UP001247754"/>
    </source>
</evidence>
<dbReference type="EMBL" id="JAVKPH010000001">
    <property type="protein sequence ID" value="MDR5651063.1"/>
    <property type="molecule type" value="Genomic_DNA"/>
</dbReference>
<dbReference type="Proteomes" id="UP001247754">
    <property type="component" value="Unassembled WGS sequence"/>
</dbReference>
<sequence length="368" mass="38431">MSRLVPILRRLAAAALAAVLATPALAEIRATDITGRAVVLDAPAQRIVLGEGRHLGVLAMLHENPVALVAGWRQDKALDPVTEAAYAERFPGIADIPAVGAGNRQLSVESVIALQPDLVLLALVDATDPQMAQPLAQLQAAGIPYAFVDFFAKPMQNSLPSLAFLGAVTGAEARAAEFAGVYQAHLARIADRLAAAKPASPRVFVQVHAGPDRCCPTVGAGVFDDFVTAAGGHNIGRDLVPGVMGNLSLESLIAADPDVYLATGGQHMAARGGLVLGAGYDAAAARASLAALVAAPGLSGLRAVEEGRALGIWHMFNDSLFHIALIERLAQLFHPDLFADLDPEATMRDLTGRFAPVQVPGTWWVTLK</sequence>
<gene>
    <name evidence="3" type="ORF">RGD00_00475</name>
</gene>
<dbReference type="Gene3D" id="3.40.50.1980">
    <property type="entry name" value="Nitrogenase molybdenum iron protein domain"/>
    <property type="match status" value="2"/>
</dbReference>
<name>A0ABU1F2I5_9RHOB</name>
<evidence type="ECO:0000259" key="2">
    <source>
        <dbReference type="PROSITE" id="PS50983"/>
    </source>
</evidence>
<dbReference type="Pfam" id="PF01497">
    <property type="entry name" value="Peripla_BP_2"/>
    <property type="match status" value="1"/>
</dbReference>
<organism evidence="3 4">
    <name type="scientific">Ruixingdingia sedimenti</name>
    <dbReference type="NCBI Taxonomy" id="3073604"/>
    <lineage>
        <taxon>Bacteria</taxon>
        <taxon>Pseudomonadati</taxon>
        <taxon>Pseudomonadota</taxon>
        <taxon>Alphaproteobacteria</taxon>
        <taxon>Rhodobacterales</taxon>
        <taxon>Paracoccaceae</taxon>
        <taxon>Ruixingdingia</taxon>
    </lineage>
</organism>
<dbReference type="PANTHER" id="PTHR30535">
    <property type="entry name" value="VITAMIN B12-BINDING PROTEIN"/>
    <property type="match status" value="1"/>
</dbReference>
<dbReference type="PANTHER" id="PTHR30535:SF34">
    <property type="entry name" value="MOLYBDATE-BINDING PROTEIN MOLA"/>
    <property type="match status" value="1"/>
</dbReference>
<accession>A0ABU1F2I5</accession>
<dbReference type="PROSITE" id="PS50983">
    <property type="entry name" value="FE_B12_PBP"/>
    <property type="match status" value="1"/>
</dbReference>
<feature type="chain" id="PRO_5045803179" evidence="1">
    <location>
        <begin position="27"/>
        <end position="368"/>
    </location>
</feature>
<keyword evidence="4" id="KW-1185">Reference proteome</keyword>
<proteinExistence type="predicted"/>
<evidence type="ECO:0000256" key="1">
    <source>
        <dbReference type="SAM" id="SignalP"/>
    </source>
</evidence>
<dbReference type="InterPro" id="IPR050902">
    <property type="entry name" value="ABC_Transporter_SBP"/>
</dbReference>
<dbReference type="InterPro" id="IPR002491">
    <property type="entry name" value="ABC_transptr_periplasmic_BD"/>
</dbReference>
<dbReference type="RefSeq" id="WP_310455102.1">
    <property type="nucleotide sequence ID" value="NZ_JAVKPH010000001.1"/>
</dbReference>